<keyword evidence="3" id="KW-0697">Rotamase</keyword>
<dbReference type="Gene3D" id="3.10.50.40">
    <property type="match status" value="1"/>
</dbReference>
<keyword evidence="6" id="KW-1185">Reference proteome</keyword>
<keyword evidence="3 5" id="KW-0413">Isomerase</keyword>
<evidence type="ECO:0000313" key="5">
    <source>
        <dbReference type="EMBL" id="PKU83053.1"/>
    </source>
</evidence>
<dbReference type="Proteomes" id="UP000233837">
    <property type="component" value="Unassembled WGS sequence"/>
</dbReference>
<protein>
    <recommendedName>
        <fullName evidence="3">peptidylprolyl isomerase</fullName>
        <ecNumber evidence="3">5.2.1.8</ecNumber>
    </recommendedName>
</protein>
<dbReference type="Pfam" id="PF00254">
    <property type="entry name" value="FKBP_C"/>
    <property type="match status" value="1"/>
</dbReference>
<comment type="catalytic activity">
    <reaction evidence="3">
        <text>[protein]-peptidylproline (omega=180) = [protein]-peptidylproline (omega=0)</text>
        <dbReference type="Rhea" id="RHEA:16237"/>
        <dbReference type="Rhea" id="RHEA-COMP:10747"/>
        <dbReference type="Rhea" id="RHEA-COMP:10748"/>
        <dbReference type="ChEBI" id="CHEBI:83833"/>
        <dbReference type="ChEBI" id="CHEBI:83834"/>
        <dbReference type="EC" id="5.2.1.8"/>
    </reaction>
</comment>
<dbReference type="InterPro" id="IPR046357">
    <property type="entry name" value="PPIase_dom_sf"/>
</dbReference>
<evidence type="ECO:0000259" key="4">
    <source>
        <dbReference type="PROSITE" id="PS50059"/>
    </source>
</evidence>
<keyword evidence="1" id="KW-0677">Repeat</keyword>
<dbReference type="InterPro" id="IPR050754">
    <property type="entry name" value="FKBP4/5/8-like"/>
</dbReference>
<dbReference type="SUPFAM" id="SSF54534">
    <property type="entry name" value="FKBP-like"/>
    <property type="match status" value="1"/>
</dbReference>
<dbReference type="EMBL" id="KZ502144">
    <property type="protein sequence ID" value="PKU83053.1"/>
    <property type="molecule type" value="Genomic_DNA"/>
</dbReference>
<dbReference type="PANTHER" id="PTHR46512">
    <property type="entry name" value="PEPTIDYLPROLYL ISOMERASE"/>
    <property type="match status" value="1"/>
</dbReference>
<sequence>MPHVLKIHAGGDVAETITAFAPACRIFGVCVLSASGPFAGISVPLNTHSQVIKKMPYLLFPLSLLMELLSWSSVKDICKDGGIFKKILEGEKWENQKDLDEVLIKYEASLEDGTVISKVEAAEFTVKEGFFCPALSKAVKTMKKVEKVLLTVKPQCES</sequence>
<dbReference type="AlphaFoldDB" id="A0A2I0X574"/>
<proteinExistence type="predicted"/>
<accession>A0A2I0X574</accession>
<reference evidence="5 6" key="1">
    <citation type="journal article" date="2016" name="Sci. Rep.">
        <title>The Dendrobium catenatum Lindl. genome sequence provides insights into polysaccharide synthase, floral development and adaptive evolution.</title>
        <authorList>
            <person name="Zhang G.Q."/>
            <person name="Xu Q."/>
            <person name="Bian C."/>
            <person name="Tsai W.C."/>
            <person name="Yeh C.M."/>
            <person name="Liu K.W."/>
            <person name="Yoshida K."/>
            <person name="Zhang L.S."/>
            <person name="Chang S.B."/>
            <person name="Chen F."/>
            <person name="Shi Y."/>
            <person name="Su Y.Y."/>
            <person name="Zhang Y.Q."/>
            <person name="Chen L.J."/>
            <person name="Yin Y."/>
            <person name="Lin M."/>
            <person name="Huang H."/>
            <person name="Deng H."/>
            <person name="Wang Z.W."/>
            <person name="Zhu S.L."/>
            <person name="Zhao X."/>
            <person name="Deng C."/>
            <person name="Niu S.C."/>
            <person name="Huang J."/>
            <person name="Wang M."/>
            <person name="Liu G.H."/>
            <person name="Yang H.J."/>
            <person name="Xiao X.J."/>
            <person name="Hsiao Y.Y."/>
            <person name="Wu W.L."/>
            <person name="Chen Y.Y."/>
            <person name="Mitsuda N."/>
            <person name="Ohme-Takagi M."/>
            <person name="Luo Y.B."/>
            <person name="Van de Peer Y."/>
            <person name="Liu Z.J."/>
        </authorList>
    </citation>
    <scope>NUCLEOTIDE SEQUENCE [LARGE SCALE GENOMIC DNA]</scope>
    <source>
        <tissue evidence="5">The whole plant</tissue>
    </source>
</reference>
<organism evidence="5 6">
    <name type="scientific">Dendrobium catenatum</name>
    <dbReference type="NCBI Taxonomy" id="906689"/>
    <lineage>
        <taxon>Eukaryota</taxon>
        <taxon>Viridiplantae</taxon>
        <taxon>Streptophyta</taxon>
        <taxon>Embryophyta</taxon>
        <taxon>Tracheophyta</taxon>
        <taxon>Spermatophyta</taxon>
        <taxon>Magnoliopsida</taxon>
        <taxon>Liliopsida</taxon>
        <taxon>Asparagales</taxon>
        <taxon>Orchidaceae</taxon>
        <taxon>Epidendroideae</taxon>
        <taxon>Malaxideae</taxon>
        <taxon>Dendrobiinae</taxon>
        <taxon>Dendrobium</taxon>
    </lineage>
</organism>
<reference evidence="5 6" key="2">
    <citation type="journal article" date="2017" name="Nature">
        <title>The Apostasia genome and the evolution of orchids.</title>
        <authorList>
            <person name="Zhang G.Q."/>
            <person name="Liu K.W."/>
            <person name="Li Z."/>
            <person name="Lohaus R."/>
            <person name="Hsiao Y.Y."/>
            <person name="Niu S.C."/>
            <person name="Wang J.Y."/>
            <person name="Lin Y.C."/>
            <person name="Xu Q."/>
            <person name="Chen L.J."/>
            <person name="Yoshida K."/>
            <person name="Fujiwara S."/>
            <person name="Wang Z.W."/>
            <person name="Zhang Y.Q."/>
            <person name="Mitsuda N."/>
            <person name="Wang M."/>
            <person name="Liu G.H."/>
            <person name="Pecoraro L."/>
            <person name="Huang H.X."/>
            <person name="Xiao X.J."/>
            <person name="Lin M."/>
            <person name="Wu X.Y."/>
            <person name="Wu W.L."/>
            <person name="Chen Y.Y."/>
            <person name="Chang S.B."/>
            <person name="Sakamoto S."/>
            <person name="Ohme-Takagi M."/>
            <person name="Yagi M."/>
            <person name="Zeng S.J."/>
            <person name="Shen C.Y."/>
            <person name="Yeh C.M."/>
            <person name="Luo Y.B."/>
            <person name="Tsai W.C."/>
            <person name="Van de Peer Y."/>
            <person name="Liu Z.J."/>
        </authorList>
    </citation>
    <scope>NUCLEOTIDE SEQUENCE [LARGE SCALE GENOMIC DNA]</scope>
    <source>
        <tissue evidence="5">The whole plant</tissue>
    </source>
</reference>
<dbReference type="STRING" id="906689.A0A2I0X574"/>
<evidence type="ECO:0000256" key="2">
    <source>
        <dbReference type="ARBA" id="ARBA00022803"/>
    </source>
</evidence>
<dbReference type="PROSITE" id="PS50059">
    <property type="entry name" value="FKBP_PPIASE"/>
    <property type="match status" value="1"/>
</dbReference>
<feature type="domain" description="PPIase FKBP-type" evidence="4">
    <location>
        <begin position="99"/>
        <end position="158"/>
    </location>
</feature>
<dbReference type="EC" id="5.2.1.8" evidence="3"/>
<evidence type="ECO:0000256" key="1">
    <source>
        <dbReference type="ARBA" id="ARBA00022737"/>
    </source>
</evidence>
<name>A0A2I0X574_9ASPA</name>
<gene>
    <name evidence="5" type="primary">FKBP62</name>
    <name evidence="5" type="ORF">MA16_Dca007724</name>
</gene>
<dbReference type="InterPro" id="IPR001179">
    <property type="entry name" value="PPIase_FKBP_dom"/>
</dbReference>
<evidence type="ECO:0000313" key="6">
    <source>
        <dbReference type="Proteomes" id="UP000233837"/>
    </source>
</evidence>
<keyword evidence="2" id="KW-0802">TPR repeat</keyword>
<dbReference type="GO" id="GO:0003755">
    <property type="term" value="F:peptidyl-prolyl cis-trans isomerase activity"/>
    <property type="evidence" value="ECO:0007669"/>
    <property type="project" value="UniProtKB-KW"/>
</dbReference>
<dbReference type="PANTHER" id="PTHR46512:SF11">
    <property type="entry name" value="PEPTIDYLPROLYL ISOMERASE"/>
    <property type="match status" value="1"/>
</dbReference>
<evidence type="ECO:0000256" key="3">
    <source>
        <dbReference type="PROSITE-ProRule" id="PRU00277"/>
    </source>
</evidence>